<evidence type="ECO:0000313" key="3">
    <source>
        <dbReference type="Proteomes" id="UP000235406"/>
    </source>
</evidence>
<accession>A0A2N7JVY9</accession>
<sequence length="152" mass="16371">MKLKALALAGILLAPLAHAKGDIMVHDAYARATPPSAANSAVFTTLMNHSDKERSIVSATTPAAGKVELHDVIMDGDVMKMRQVQTIAIPANGQVELKPGSLHIMLFDLKDGLKEGEQISMTLTFANGETQTFDAPVKKVMSGMKKMNHDHH</sequence>
<dbReference type="OrthoDB" id="9796962at2"/>
<dbReference type="InterPro" id="IPR036182">
    <property type="entry name" value="PCuAC_sf"/>
</dbReference>
<dbReference type="RefSeq" id="WP_102438361.1">
    <property type="nucleotide sequence ID" value="NZ_CAWNVI010000168.1"/>
</dbReference>
<reference evidence="3" key="1">
    <citation type="submission" date="2016-07" db="EMBL/GenBank/DDBJ databases">
        <title>Nontailed viruses are major unrecognized killers of bacteria in the ocean.</title>
        <authorList>
            <person name="Kauffman K."/>
            <person name="Hussain F."/>
            <person name="Yang J."/>
            <person name="Arevalo P."/>
            <person name="Brown J."/>
            <person name="Cutler M."/>
            <person name="Kelly L."/>
            <person name="Polz M.F."/>
        </authorList>
    </citation>
    <scope>NUCLEOTIDE SEQUENCE [LARGE SCALE GENOMIC DNA]</scope>
    <source>
        <strain evidence="3">10N.261.46.F8</strain>
    </source>
</reference>
<dbReference type="EMBL" id="MCZK01000168">
    <property type="protein sequence ID" value="PMM63824.1"/>
    <property type="molecule type" value="Genomic_DNA"/>
</dbReference>
<evidence type="ECO:0000313" key="2">
    <source>
        <dbReference type="EMBL" id="PMM63824.1"/>
    </source>
</evidence>
<dbReference type="Gene3D" id="2.60.40.1890">
    <property type="entry name" value="PCu(A)C copper chaperone"/>
    <property type="match status" value="1"/>
</dbReference>
<name>A0A2N7JVY9_9VIBR</name>
<keyword evidence="1" id="KW-0732">Signal</keyword>
<dbReference type="Pfam" id="PF04314">
    <property type="entry name" value="PCuAC"/>
    <property type="match status" value="1"/>
</dbReference>
<protein>
    <recommendedName>
        <fullName evidence="4">Copper chaperone PCu(A)C</fullName>
    </recommendedName>
</protein>
<dbReference type="AlphaFoldDB" id="A0A2N7JVY9"/>
<dbReference type="InterPro" id="IPR058248">
    <property type="entry name" value="Lxx211020-like"/>
</dbReference>
<gene>
    <name evidence="2" type="ORF">BCT49_17470</name>
</gene>
<proteinExistence type="predicted"/>
<comment type="caution">
    <text evidence="2">The sequence shown here is derived from an EMBL/GenBank/DDBJ whole genome shotgun (WGS) entry which is preliminary data.</text>
</comment>
<feature type="signal peptide" evidence="1">
    <location>
        <begin position="1"/>
        <end position="19"/>
    </location>
</feature>
<dbReference type="Proteomes" id="UP000235406">
    <property type="component" value="Unassembled WGS sequence"/>
</dbReference>
<dbReference type="SUPFAM" id="SSF110087">
    <property type="entry name" value="DR1885-like metal-binding protein"/>
    <property type="match status" value="1"/>
</dbReference>
<organism evidence="2 3">
    <name type="scientific">Vibrio lentus</name>
    <dbReference type="NCBI Taxonomy" id="136468"/>
    <lineage>
        <taxon>Bacteria</taxon>
        <taxon>Pseudomonadati</taxon>
        <taxon>Pseudomonadota</taxon>
        <taxon>Gammaproteobacteria</taxon>
        <taxon>Vibrionales</taxon>
        <taxon>Vibrionaceae</taxon>
        <taxon>Vibrio</taxon>
    </lineage>
</organism>
<dbReference type="InterPro" id="IPR007410">
    <property type="entry name" value="LpqE-like"/>
</dbReference>
<evidence type="ECO:0008006" key="4">
    <source>
        <dbReference type="Google" id="ProtNLM"/>
    </source>
</evidence>
<dbReference type="PANTHER" id="PTHR36302:SF1">
    <property type="entry name" value="COPPER CHAPERONE PCU(A)C"/>
    <property type="match status" value="1"/>
</dbReference>
<feature type="chain" id="PRO_5014951051" description="Copper chaperone PCu(A)C" evidence="1">
    <location>
        <begin position="20"/>
        <end position="152"/>
    </location>
</feature>
<dbReference type="PANTHER" id="PTHR36302">
    <property type="entry name" value="BLR7088 PROTEIN"/>
    <property type="match status" value="1"/>
</dbReference>
<evidence type="ECO:0000256" key="1">
    <source>
        <dbReference type="SAM" id="SignalP"/>
    </source>
</evidence>